<accession>A0A6C0F4N0</accession>
<dbReference type="InterPro" id="IPR007121">
    <property type="entry name" value="RNA_pol_bsu_CS"/>
</dbReference>
<dbReference type="GO" id="GO:0003677">
    <property type="term" value="F:DNA binding"/>
    <property type="evidence" value="ECO:0007669"/>
    <property type="project" value="InterPro"/>
</dbReference>
<dbReference type="InterPro" id="IPR037034">
    <property type="entry name" value="RNA_pol_Rpb2_2_sf"/>
</dbReference>
<organism evidence="16">
    <name type="scientific">viral metagenome</name>
    <dbReference type="NCBI Taxonomy" id="1070528"/>
    <lineage>
        <taxon>unclassified sequences</taxon>
        <taxon>metagenomes</taxon>
        <taxon>organismal metagenomes</taxon>
    </lineage>
</organism>
<feature type="domain" description="RNA polymerase beta subunit protrusion" evidence="13">
    <location>
        <begin position="19"/>
        <end position="399"/>
    </location>
</feature>
<dbReference type="EMBL" id="MN739031">
    <property type="protein sequence ID" value="QHT36164.1"/>
    <property type="molecule type" value="Genomic_DNA"/>
</dbReference>
<feature type="region of interest" description="Disordered" evidence="9">
    <location>
        <begin position="1282"/>
        <end position="1389"/>
    </location>
</feature>
<dbReference type="GO" id="GO:0006351">
    <property type="term" value="P:DNA-templated transcription"/>
    <property type="evidence" value="ECO:0007669"/>
    <property type="project" value="InterPro"/>
</dbReference>
<dbReference type="Pfam" id="PF04563">
    <property type="entry name" value="RNA_pol_Rpb2_1"/>
    <property type="match status" value="1"/>
</dbReference>
<protein>
    <recommendedName>
        <fullName evidence="2">DNA-directed RNA polymerase</fullName>
        <ecNumber evidence="2">2.7.7.6</ecNumber>
    </recommendedName>
</protein>
<dbReference type="InterPro" id="IPR014724">
    <property type="entry name" value="RNA_pol_RPB2_OB-fold"/>
</dbReference>
<evidence type="ECO:0000259" key="10">
    <source>
        <dbReference type="Pfam" id="PF00562"/>
    </source>
</evidence>
<dbReference type="Gene3D" id="3.90.1070.20">
    <property type="match status" value="1"/>
</dbReference>
<evidence type="ECO:0000259" key="13">
    <source>
        <dbReference type="Pfam" id="PF04563"/>
    </source>
</evidence>
<evidence type="ECO:0000256" key="2">
    <source>
        <dbReference type="ARBA" id="ARBA00012418"/>
    </source>
</evidence>
<dbReference type="Gene3D" id="3.90.1110.10">
    <property type="entry name" value="RNA polymerase Rpb2, domain 2"/>
    <property type="match status" value="1"/>
</dbReference>
<feature type="domain" description="RNA polymerase Rpb2" evidence="11">
    <location>
        <begin position="1097"/>
        <end position="1208"/>
    </location>
</feature>
<evidence type="ECO:0000256" key="8">
    <source>
        <dbReference type="ARBA" id="ARBA00023163"/>
    </source>
</evidence>
<dbReference type="CDD" id="cd00653">
    <property type="entry name" value="RNA_pol_B_RPB2"/>
    <property type="match status" value="1"/>
</dbReference>
<dbReference type="GO" id="GO:0000428">
    <property type="term" value="C:DNA-directed RNA polymerase complex"/>
    <property type="evidence" value="ECO:0007669"/>
    <property type="project" value="UniProtKB-KW"/>
</dbReference>
<reference evidence="16" key="1">
    <citation type="journal article" date="2020" name="Nature">
        <title>Giant virus diversity and host interactions through global metagenomics.</title>
        <authorList>
            <person name="Schulz F."/>
            <person name="Roux S."/>
            <person name="Paez-Espino D."/>
            <person name="Jungbluth S."/>
            <person name="Walsh D.A."/>
            <person name="Denef V.J."/>
            <person name="McMahon K.D."/>
            <person name="Konstantinidis K.T."/>
            <person name="Eloe-Fadrosh E.A."/>
            <person name="Kyrpides N.C."/>
            <person name="Woyke T."/>
        </authorList>
    </citation>
    <scope>NUCLEOTIDE SEQUENCE</scope>
    <source>
        <strain evidence="16">GVMAG-M-3300009182-46</strain>
    </source>
</reference>
<comment type="similarity">
    <text evidence="1">Belongs to the RNA polymerase beta chain family.</text>
</comment>
<dbReference type="PROSITE" id="PS01166">
    <property type="entry name" value="RNA_POL_BETA"/>
    <property type="match status" value="1"/>
</dbReference>
<dbReference type="EC" id="2.7.7.6" evidence="2"/>
<evidence type="ECO:0000259" key="11">
    <source>
        <dbReference type="Pfam" id="PF04560"/>
    </source>
</evidence>
<feature type="compositionally biased region" description="Polar residues" evidence="9">
    <location>
        <begin position="1345"/>
        <end position="1354"/>
    </location>
</feature>
<feature type="region of interest" description="Disordered" evidence="9">
    <location>
        <begin position="1450"/>
        <end position="1498"/>
    </location>
</feature>
<dbReference type="Gene3D" id="2.40.270.10">
    <property type="entry name" value="DNA-directed RNA polymerase, subunit 2, domain 6"/>
    <property type="match status" value="1"/>
</dbReference>
<feature type="compositionally biased region" description="Basic and acidic residues" evidence="9">
    <location>
        <begin position="1462"/>
        <end position="1479"/>
    </location>
</feature>
<dbReference type="InterPro" id="IPR007641">
    <property type="entry name" value="RNA_pol_Rpb2_7"/>
</dbReference>
<keyword evidence="3" id="KW-0240">DNA-directed RNA polymerase</keyword>
<dbReference type="Gene3D" id="3.90.1800.10">
    <property type="entry name" value="RNA polymerase alpha subunit dimerisation domain"/>
    <property type="match status" value="1"/>
</dbReference>
<evidence type="ECO:0000313" key="16">
    <source>
        <dbReference type="EMBL" id="QHT36164.1"/>
    </source>
</evidence>
<name>A0A6C0F4N0_9ZZZZ</name>
<dbReference type="Pfam" id="PF00562">
    <property type="entry name" value="RNA_pol_Rpb2_6"/>
    <property type="match status" value="1"/>
</dbReference>
<feature type="compositionally biased region" description="Acidic residues" evidence="9">
    <location>
        <begin position="1452"/>
        <end position="1461"/>
    </location>
</feature>
<dbReference type="SUPFAM" id="SSF64484">
    <property type="entry name" value="beta and beta-prime subunits of DNA dependent RNA-polymerase"/>
    <property type="match status" value="1"/>
</dbReference>
<evidence type="ECO:0000256" key="4">
    <source>
        <dbReference type="ARBA" id="ARBA00022679"/>
    </source>
</evidence>
<dbReference type="GO" id="GO:0046872">
    <property type="term" value="F:metal ion binding"/>
    <property type="evidence" value="ECO:0007669"/>
    <property type="project" value="UniProtKB-KW"/>
</dbReference>
<dbReference type="Pfam" id="PF04566">
    <property type="entry name" value="RNA_pol_Rpb2_4"/>
    <property type="match status" value="1"/>
</dbReference>
<evidence type="ECO:0000256" key="5">
    <source>
        <dbReference type="ARBA" id="ARBA00022695"/>
    </source>
</evidence>
<evidence type="ECO:0000256" key="6">
    <source>
        <dbReference type="ARBA" id="ARBA00022723"/>
    </source>
</evidence>
<keyword evidence="5" id="KW-0548">Nucleotidyltransferase</keyword>
<keyword evidence="4" id="KW-0808">Transferase</keyword>
<evidence type="ECO:0000259" key="14">
    <source>
        <dbReference type="Pfam" id="PF04565"/>
    </source>
</evidence>
<feature type="compositionally biased region" description="Pro residues" evidence="9">
    <location>
        <begin position="1328"/>
        <end position="1341"/>
    </location>
</feature>
<keyword evidence="8" id="KW-0804">Transcription</keyword>
<dbReference type="InterPro" id="IPR007644">
    <property type="entry name" value="RNA_pol_bsu_protrusion"/>
</dbReference>
<dbReference type="Pfam" id="PF04565">
    <property type="entry name" value="RNA_pol_Rpb2_3"/>
    <property type="match status" value="1"/>
</dbReference>
<evidence type="ECO:0000256" key="9">
    <source>
        <dbReference type="SAM" id="MobiDB-lite"/>
    </source>
</evidence>
<feature type="domain" description="DNA-directed RNA polymerase subunit 2 hybrid-binding" evidence="10">
    <location>
        <begin position="730"/>
        <end position="1094"/>
    </location>
</feature>
<feature type="domain" description="RNA polymerase Rpb2" evidence="14">
    <location>
        <begin position="455"/>
        <end position="517"/>
    </location>
</feature>
<feature type="compositionally biased region" description="Pro residues" evidence="9">
    <location>
        <begin position="1368"/>
        <end position="1385"/>
    </location>
</feature>
<dbReference type="InterPro" id="IPR015712">
    <property type="entry name" value="DNA-dir_RNA_pol_su2"/>
</dbReference>
<dbReference type="GO" id="GO:0003899">
    <property type="term" value="F:DNA-directed RNA polymerase activity"/>
    <property type="evidence" value="ECO:0007669"/>
    <property type="project" value="UniProtKB-EC"/>
</dbReference>
<sequence>MDVISWKIIDKYFKNNPYNLVAHHLDSYNDFFNTGIYQIFRENNPVRFIEREDKQNPGNEKRNQTFLYLGGKNGDKIYFGKPIIYDDNRVHYMYPNDARLRNMTYGITIHYDVDVDFVFYIDGEKVEHSITLQKIYLGRFPIMLHSNLCILKNLSTEVKFNMGECRNDYGGYFIIDGKEKVIISQEKFADNMLYIRQNKTDETYSHSAEIRSVSEDTSKPIRTTSVKIVAPSTSLSNNQIVVDIPNVKKPVPLFILMRALGVLSDKDIVKCCLLDLKKNEQMVDLFIPSIHDASRVFNQESALEYIATFTKRRTTIGVMEILMNYFLPHVGELNFLDKAYFVGYMVNKMLKVYTKLEMPTDRDNFRFKRVELSGSLIYDLFREYYLMQNKNIALVIDKEFYYHTGKYKENFVSLIEDNFKAIFKDRIVNDGFKKAFKGNWGAAANTKRIGVIQDLNRLSWNTFISHLRKINLPLDSSAKVVGPRLLNSSQWGYIDPVDTPDGGNIGLHKHMSISTAITSGFSSFPLIKWLRANTPLKIVQECSPEFMAESTKVFVNGNWIGVVENPLELIAKMKLLRRNGIIPVFTSIAFNYENNEIYFYTDAGRLTRPIYYVDKTGKVSFDRKEILEMINSGNFTWENIVAGFMKKADEKYSIRNNMLYDPSILYGQEATKEKFGIDMELAQSVVDYVDTAEEESALIASNPEQLILNRYYSHVEVDPSFILGVMGNSIIYPENNPLPRNAFSCGQSKQAVSVYHSNFQMRMDKMGVILNYGQIPLIKSRYLQYINKEEQPYGVNAVVAIMSYTGYNVEDAILINEGSVKRGIFSTTYFSMYESREESSKISGATTNSTFADVMAKNASGLKLGYDYSQLDKYGMIKENTPLDDKVVLIGKIVSSTENPSEFSDDSISPKKGQLGYVDKSFITDGEEGTRIAKVRVREHREPAIGDKMASRAGQKGTLGLIIPEEDMPFTADGIRPDLIINPHALPSRMTIGQLVESLFGKACTMYGAFGDCTAFAVKGSNVTTYGPMLTRMGYHSSGNQLLYNGQSGEQLDADIYIGPTYYMRLKHMVKDKINYRATGPRTALTRQTVQGRANDGGLRIGEMERDGIIAHGAAAFLQESFMIRGDEYYMAVCNKTGAISVYNESLNLFLSPFADGPVQFNETLDGKMNIKNVSRFGRSFSIVRVPYSLKLLMQELQAMNVQMRIITDENVDQLMNLSFSNNINKLLDNKLPTDELVKNYKTEMLYKAKRIIYDREDIESKIPGRESPAYQAIYGMESPPYAETSPAYQPTSDDFAPGGDLYTGDSPQYNPNSTPPYIPTSPAYAPTSPPYAPTSPPYTPTSPQYDPNASPQDSTKKLVYSPHTPEGLPPPFISTSPDYPPPPHIMQQGITDVPELNQVFNSLSEKSKEQIANLSLNERITVLSKLKEESDKKTETAKVAELTSILKVPELVEEEGDEAPSSEKEESVSSNSESKKVVFTEPASTETQSGGTRKIIL</sequence>
<keyword evidence="6" id="KW-0479">Metal-binding</keyword>
<evidence type="ECO:0000259" key="15">
    <source>
        <dbReference type="Pfam" id="PF04566"/>
    </source>
</evidence>
<dbReference type="GO" id="GO:0032549">
    <property type="term" value="F:ribonucleoside binding"/>
    <property type="evidence" value="ECO:0007669"/>
    <property type="project" value="InterPro"/>
</dbReference>
<evidence type="ECO:0000256" key="7">
    <source>
        <dbReference type="ARBA" id="ARBA00022833"/>
    </source>
</evidence>
<evidence type="ECO:0000256" key="1">
    <source>
        <dbReference type="ARBA" id="ARBA00006835"/>
    </source>
</evidence>
<feature type="domain" description="RNA polymerase Rpb2" evidence="12">
    <location>
        <begin position="234"/>
        <end position="371"/>
    </location>
</feature>
<dbReference type="Pfam" id="PF04561">
    <property type="entry name" value="RNA_pol_Rpb2_2"/>
    <property type="match status" value="1"/>
</dbReference>
<dbReference type="PANTHER" id="PTHR20856">
    <property type="entry name" value="DNA-DIRECTED RNA POLYMERASE I SUBUNIT 2"/>
    <property type="match status" value="1"/>
</dbReference>
<dbReference type="Pfam" id="PF04560">
    <property type="entry name" value="RNA_pol_Rpb2_7"/>
    <property type="match status" value="1"/>
</dbReference>
<evidence type="ECO:0000256" key="3">
    <source>
        <dbReference type="ARBA" id="ARBA00022478"/>
    </source>
</evidence>
<proteinExistence type="inferred from homology"/>
<feature type="compositionally biased region" description="Polar residues" evidence="9">
    <location>
        <begin position="1483"/>
        <end position="1492"/>
    </location>
</feature>
<feature type="domain" description="RNA polymerase Rpb2" evidence="15">
    <location>
        <begin position="553"/>
        <end position="614"/>
    </location>
</feature>
<dbReference type="InterPro" id="IPR037033">
    <property type="entry name" value="DNA-dir_RNAP_su2_hyb_sf"/>
</dbReference>
<dbReference type="InterPro" id="IPR007645">
    <property type="entry name" value="RNA_pol_Rpb2_3"/>
</dbReference>
<dbReference type="InterPro" id="IPR007642">
    <property type="entry name" value="RNA_pol_Rpb2_2"/>
</dbReference>
<dbReference type="InterPro" id="IPR007646">
    <property type="entry name" value="RNA_pol_Rpb2_4"/>
</dbReference>
<dbReference type="InterPro" id="IPR007120">
    <property type="entry name" value="DNA-dir_RNAP_su2_dom"/>
</dbReference>
<evidence type="ECO:0000259" key="12">
    <source>
        <dbReference type="Pfam" id="PF04561"/>
    </source>
</evidence>
<keyword evidence="7" id="KW-0862">Zinc</keyword>
<dbReference type="Gene3D" id="2.40.50.150">
    <property type="match status" value="1"/>
</dbReference>